<dbReference type="AlphaFoldDB" id="V5TAY4"/>
<keyword evidence="2" id="KW-0548">Nucleotidyltransferase</keyword>
<dbReference type="PANTHER" id="PTHR39560">
    <property type="entry name" value="PROTEIN ADENYLYLTRANSFERASE FIC-RELATED"/>
    <property type="match status" value="1"/>
</dbReference>
<dbReference type="InterPro" id="IPR003812">
    <property type="entry name" value="Fido"/>
</dbReference>
<evidence type="ECO:0000256" key="2">
    <source>
        <dbReference type="ARBA" id="ARBA00022695"/>
    </source>
</evidence>
<geneLocation type="plasmid" evidence="9">
    <name>pFNPA10</name>
</geneLocation>
<evidence type="ECO:0000256" key="1">
    <source>
        <dbReference type="ARBA" id="ARBA00022679"/>
    </source>
</evidence>
<name>V5TAY4_FRANO</name>
<proteinExistence type="predicted"/>
<dbReference type="RefSeq" id="WP_023893575.1">
    <property type="nucleotide sequence ID" value="NC_023026.1"/>
</dbReference>
<sequence>MAKNNYDSQTYINSSGYDTNVLRNKLEIKNQEQLSQIENRFFEINKDKAINIKGNFDFQHLKDIQKQLFGDLYEWAGTPREINIDKGIPHCQPHLIESELSKYLKRINQIKIDENNPRQILAKAAEYFGDIHSVHPFRDCNTRTNQTFCNSFLNQYGLKIKWSELDRHDLMIAKVFCHHGDNSKILSLMEKNSTYFGKELEKQKDILKIVNDNNKKIETLEKQTSTLIQKHGLPIPQILSKTFENKQQEIKNLNTQQEGLVKEFNLKKDFLSKEIRLSDNFRQAQKISNNYTISISGIKI</sequence>
<dbReference type="InterPro" id="IPR036597">
    <property type="entry name" value="Fido-like_dom_sf"/>
</dbReference>
<dbReference type="EC" id="2.7.7.108" evidence="5"/>
<evidence type="ECO:0000256" key="6">
    <source>
        <dbReference type="ARBA" id="ARBA00047939"/>
    </source>
</evidence>
<evidence type="ECO:0000256" key="5">
    <source>
        <dbReference type="ARBA" id="ARBA00034531"/>
    </source>
</evidence>
<keyword evidence="4" id="KW-0067">ATP-binding</keyword>
<dbReference type="GO" id="GO:0051302">
    <property type="term" value="P:regulation of cell division"/>
    <property type="evidence" value="ECO:0007669"/>
    <property type="project" value="TreeGrafter"/>
</dbReference>
<dbReference type="Gene3D" id="1.10.3290.10">
    <property type="entry name" value="Fido-like domain"/>
    <property type="match status" value="1"/>
</dbReference>
<reference evidence="9" key="1">
    <citation type="journal article" date="2014" name="Genome">
        <title>Comparative analyses of a putative Francisella conjugative element.</title>
        <authorList>
            <person name="Siddaramappa S."/>
            <person name="Challacombe J.F."/>
            <person name="Petersen J.M."/>
            <person name="Pillai S."/>
            <person name="Kuske C.R."/>
        </authorList>
    </citation>
    <scope>NUCLEOTIDE SEQUENCE</scope>
    <source>
        <strain evidence="9">PA10-7858</strain>
        <plasmid evidence="9">pFNPA10</plasmid>
    </source>
</reference>
<comment type="catalytic activity">
    <reaction evidence="6">
        <text>L-threonyl-[protein] + ATP = 3-O-(5'-adenylyl)-L-threonyl-[protein] + diphosphate</text>
        <dbReference type="Rhea" id="RHEA:54292"/>
        <dbReference type="Rhea" id="RHEA-COMP:11060"/>
        <dbReference type="Rhea" id="RHEA-COMP:13847"/>
        <dbReference type="ChEBI" id="CHEBI:30013"/>
        <dbReference type="ChEBI" id="CHEBI:30616"/>
        <dbReference type="ChEBI" id="CHEBI:33019"/>
        <dbReference type="ChEBI" id="CHEBI:138113"/>
        <dbReference type="EC" id="2.7.7.108"/>
    </reaction>
</comment>
<keyword evidence="3" id="KW-0547">Nucleotide-binding</keyword>
<dbReference type="GO" id="GO:0005524">
    <property type="term" value="F:ATP binding"/>
    <property type="evidence" value="ECO:0007669"/>
    <property type="project" value="UniProtKB-KW"/>
</dbReference>
<feature type="domain" description="Fido" evidence="8">
    <location>
        <begin position="56"/>
        <end position="191"/>
    </location>
</feature>
<organism evidence="9">
    <name type="scientific">Francisella tularensis subsp. novicida PA10-7858</name>
    <dbReference type="NCBI Taxonomy" id="1386968"/>
    <lineage>
        <taxon>Bacteria</taxon>
        <taxon>Pseudomonadati</taxon>
        <taxon>Pseudomonadota</taxon>
        <taxon>Gammaproteobacteria</taxon>
        <taxon>Thiotrichales</taxon>
        <taxon>Francisellaceae</taxon>
        <taxon>Francisella</taxon>
    </lineage>
</organism>
<dbReference type="SUPFAM" id="SSF140931">
    <property type="entry name" value="Fic-like"/>
    <property type="match status" value="1"/>
</dbReference>
<dbReference type="PANTHER" id="PTHR39560:SF1">
    <property type="entry name" value="PROTEIN ADENYLYLTRANSFERASE FIC-RELATED"/>
    <property type="match status" value="1"/>
</dbReference>
<dbReference type="GO" id="GO:0070733">
    <property type="term" value="F:AMPylase activity"/>
    <property type="evidence" value="ECO:0007669"/>
    <property type="project" value="UniProtKB-EC"/>
</dbReference>
<keyword evidence="1" id="KW-0808">Transferase</keyword>
<keyword evidence="9" id="KW-0614">Plasmid</keyword>
<dbReference type="Pfam" id="PF02661">
    <property type="entry name" value="Fic"/>
    <property type="match status" value="1"/>
</dbReference>
<evidence type="ECO:0000256" key="7">
    <source>
        <dbReference type="ARBA" id="ARBA00048696"/>
    </source>
</evidence>
<dbReference type="EMBL" id="KF640086">
    <property type="protein sequence ID" value="AHB60793.1"/>
    <property type="molecule type" value="Genomic_DNA"/>
</dbReference>
<evidence type="ECO:0000313" key="9">
    <source>
        <dbReference type="EMBL" id="AHB60793.1"/>
    </source>
</evidence>
<evidence type="ECO:0000256" key="4">
    <source>
        <dbReference type="ARBA" id="ARBA00022840"/>
    </source>
</evidence>
<accession>V5TAY4</accession>
<evidence type="ECO:0000256" key="3">
    <source>
        <dbReference type="ARBA" id="ARBA00022741"/>
    </source>
</evidence>
<gene>
    <name evidence="9" type="ORF">N894_0025</name>
</gene>
<evidence type="ECO:0000259" key="8">
    <source>
        <dbReference type="PROSITE" id="PS51459"/>
    </source>
</evidence>
<comment type="catalytic activity">
    <reaction evidence="7">
        <text>L-tyrosyl-[protein] + ATP = O-(5'-adenylyl)-L-tyrosyl-[protein] + diphosphate</text>
        <dbReference type="Rhea" id="RHEA:54288"/>
        <dbReference type="Rhea" id="RHEA-COMP:10136"/>
        <dbReference type="Rhea" id="RHEA-COMP:13846"/>
        <dbReference type="ChEBI" id="CHEBI:30616"/>
        <dbReference type="ChEBI" id="CHEBI:33019"/>
        <dbReference type="ChEBI" id="CHEBI:46858"/>
        <dbReference type="ChEBI" id="CHEBI:83624"/>
        <dbReference type="EC" id="2.7.7.108"/>
    </reaction>
</comment>
<dbReference type="PROSITE" id="PS51459">
    <property type="entry name" value="FIDO"/>
    <property type="match status" value="1"/>
</dbReference>
<protein>
    <recommendedName>
        <fullName evidence="5">protein adenylyltransferase</fullName>
        <ecNumber evidence="5">2.7.7.108</ecNumber>
    </recommendedName>
</protein>